<keyword evidence="2" id="KW-0645">Protease</keyword>
<dbReference type="GO" id="GO:0006508">
    <property type="term" value="P:proteolysis"/>
    <property type="evidence" value="ECO:0007669"/>
    <property type="project" value="UniProtKB-KW"/>
</dbReference>
<reference evidence="10" key="1">
    <citation type="submission" date="2021-06" db="EMBL/GenBank/DDBJ databases">
        <authorList>
            <person name="Hodson N. C."/>
            <person name="Mongue J. A."/>
            <person name="Jaron S. K."/>
        </authorList>
    </citation>
    <scope>NUCLEOTIDE SEQUENCE</scope>
</reference>
<dbReference type="PANTHER" id="PTHR10454:SF245">
    <property type="entry name" value="CASPASE-RELATED"/>
    <property type="match status" value="1"/>
</dbReference>
<keyword evidence="6" id="KW-0865">Zymogen</keyword>
<keyword evidence="3" id="KW-0053">Apoptosis</keyword>
<dbReference type="GO" id="GO:0004197">
    <property type="term" value="F:cysteine-type endopeptidase activity"/>
    <property type="evidence" value="ECO:0007669"/>
    <property type="project" value="InterPro"/>
</dbReference>
<evidence type="ECO:0000256" key="3">
    <source>
        <dbReference type="ARBA" id="ARBA00022703"/>
    </source>
</evidence>
<comment type="caution">
    <text evidence="10">The sequence shown here is derived from an EMBL/GenBank/DDBJ whole genome shotgun (WGS) entry which is preliminary data.</text>
</comment>
<dbReference type="InterPro" id="IPR002138">
    <property type="entry name" value="Pept_C14_p10"/>
</dbReference>
<dbReference type="InterPro" id="IPR002398">
    <property type="entry name" value="Pept_C14"/>
</dbReference>
<dbReference type="GO" id="GO:0045476">
    <property type="term" value="P:nurse cell apoptotic process"/>
    <property type="evidence" value="ECO:0007669"/>
    <property type="project" value="UniProtKB-ARBA"/>
</dbReference>
<dbReference type="SMART" id="SM00115">
    <property type="entry name" value="CASc"/>
    <property type="match status" value="1"/>
</dbReference>
<evidence type="ECO:0000259" key="9">
    <source>
        <dbReference type="PROSITE" id="PS50208"/>
    </source>
</evidence>
<feature type="domain" description="Caspase family p10" evidence="8">
    <location>
        <begin position="212"/>
        <end position="307"/>
    </location>
</feature>
<dbReference type="GO" id="GO:1990525">
    <property type="term" value="F:BIR domain binding"/>
    <property type="evidence" value="ECO:0007669"/>
    <property type="project" value="UniProtKB-ARBA"/>
</dbReference>
<dbReference type="PROSITE" id="PS50208">
    <property type="entry name" value="CASPASE_P20"/>
    <property type="match status" value="1"/>
</dbReference>
<dbReference type="InterPro" id="IPR011600">
    <property type="entry name" value="Pept_C14_caspase"/>
</dbReference>
<evidence type="ECO:0000313" key="11">
    <source>
        <dbReference type="Proteomes" id="UP000708208"/>
    </source>
</evidence>
<dbReference type="PROSITE" id="PS50207">
    <property type="entry name" value="CASPASE_P10"/>
    <property type="match status" value="1"/>
</dbReference>
<evidence type="ECO:0000256" key="2">
    <source>
        <dbReference type="ARBA" id="ARBA00022670"/>
    </source>
</evidence>
<dbReference type="GO" id="GO:0043525">
    <property type="term" value="P:positive regulation of neuron apoptotic process"/>
    <property type="evidence" value="ECO:0007669"/>
    <property type="project" value="TreeGrafter"/>
</dbReference>
<dbReference type="PROSITE" id="PS01121">
    <property type="entry name" value="CASPASE_HIS"/>
    <property type="match status" value="1"/>
</dbReference>
<dbReference type="EMBL" id="CAJVCH010361194">
    <property type="protein sequence ID" value="CAG7816118.1"/>
    <property type="molecule type" value="Genomic_DNA"/>
</dbReference>
<keyword evidence="4" id="KW-0378">Hydrolase</keyword>
<sequence length="383" mass="43257">MEAAIMAEETQNDSNLFVTCRAVDPEDTPDAKSWAQNLVDDMTPPSVAKMPVGRDDDEYNMNHKYRGKAIIFNHKDFTVPGLNSRHGTDVDRDNLKTVLTQLDFDVEVYDDLTFKLLERKISSLAEEDHSDRDCLLIAVFSHGIPNRIYARDMDYKSDLLWDSFTAENCPTLAGKPKIFFIQACQGDQVDGGVIMRSFKGYGTQTDSAPKSEAYKIPTRADFLMVFSAFPGYYSWRNTREGSWFVQSTCQALRKYGHHKELLAIVTIISRQVALNYESFVPNKAELDQKKQVPYVTSTLIREVYFRPKSDTGESIEPIITVEEPKKGFAAFKSLVRPSSTKSPSEVRIIPDNITQPVVPVDQRQDDLPLATAKMSVVNPKTSK</sequence>
<dbReference type="Proteomes" id="UP000708208">
    <property type="component" value="Unassembled WGS sequence"/>
</dbReference>
<dbReference type="InterPro" id="IPR016129">
    <property type="entry name" value="Caspase_his_AS"/>
</dbReference>
<dbReference type="InterPro" id="IPR033139">
    <property type="entry name" value="Caspase_cys_AS"/>
</dbReference>
<dbReference type="AlphaFoldDB" id="A0A8J2PCF0"/>
<evidence type="ECO:0000256" key="1">
    <source>
        <dbReference type="ARBA" id="ARBA00010134"/>
    </source>
</evidence>
<evidence type="ECO:0000259" key="8">
    <source>
        <dbReference type="PROSITE" id="PS50207"/>
    </source>
</evidence>
<keyword evidence="11" id="KW-1185">Reference proteome</keyword>
<dbReference type="InterPro" id="IPR015917">
    <property type="entry name" value="Pept_C14A"/>
</dbReference>
<accession>A0A8J2PCF0</accession>
<evidence type="ECO:0000256" key="7">
    <source>
        <dbReference type="RuleBase" id="RU003971"/>
    </source>
</evidence>
<protein>
    <recommendedName>
        <fullName evidence="12">Caspase-1</fullName>
    </recommendedName>
</protein>
<organism evidence="10 11">
    <name type="scientific">Allacma fusca</name>
    <dbReference type="NCBI Taxonomy" id="39272"/>
    <lineage>
        <taxon>Eukaryota</taxon>
        <taxon>Metazoa</taxon>
        <taxon>Ecdysozoa</taxon>
        <taxon>Arthropoda</taxon>
        <taxon>Hexapoda</taxon>
        <taxon>Collembola</taxon>
        <taxon>Symphypleona</taxon>
        <taxon>Sminthuridae</taxon>
        <taxon>Allacma</taxon>
    </lineage>
</organism>
<gene>
    <name evidence="10" type="ORF">AFUS01_LOCUS26751</name>
</gene>
<dbReference type="FunFam" id="3.40.50.1460:FF:000001">
    <property type="entry name" value="Caspase-3 preproprotein"/>
    <property type="match status" value="1"/>
</dbReference>
<evidence type="ECO:0000313" key="10">
    <source>
        <dbReference type="EMBL" id="CAG7816118.1"/>
    </source>
</evidence>
<evidence type="ECO:0000256" key="4">
    <source>
        <dbReference type="ARBA" id="ARBA00022801"/>
    </source>
</evidence>
<dbReference type="Pfam" id="PF00656">
    <property type="entry name" value="Peptidase_C14"/>
    <property type="match status" value="1"/>
</dbReference>
<proteinExistence type="inferred from homology"/>
<dbReference type="CDD" id="cd00032">
    <property type="entry name" value="CASc"/>
    <property type="match status" value="1"/>
</dbReference>
<dbReference type="GO" id="GO:0045751">
    <property type="term" value="P:negative regulation of Toll signaling pathway"/>
    <property type="evidence" value="ECO:0007669"/>
    <property type="project" value="UniProtKB-ARBA"/>
</dbReference>
<dbReference type="GO" id="GO:0005737">
    <property type="term" value="C:cytoplasm"/>
    <property type="evidence" value="ECO:0007669"/>
    <property type="project" value="TreeGrafter"/>
</dbReference>
<evidence type="ECO:0008006" key="12">
    <source>
        <dbReference type="Google" id="ProtNLM"/>
    </source>
</evidence>
<keyword evidence="5" id="KW-0788">Thiol protease</keyword>
<evidence type="ECO:0000256" key="6">
    <source>
        <dbReference type="ARBA" id="ARBA00023145"/>
    </source>
</evidence>
<dbReference type="PROSITE" id="PS01122">
    <property type="entry name" value="CASPASE_CYS"/>
    <property type="match status" value="1"/>
</dbReference>
<name>A0A8J2PCF0_9HEXA</name>
<dbReference type="PANTHER" id="PTHR10454">
    <property type="entry name" value="CASPASE"/>
    <property type="match status" value="1"/>
</dbReference>
<feature type="domain" description="Caspase family p20" evidence="9">
    <location>
        <begin position="65"/>
        <end position="188"/>
    </location>
</feature>
<dbReference type="GO" id="GO:0016322">
    <property type="term" value="P:neuron remodeling"/>
    <property type="evidence" value="ECO:0007669"/>
    <property type="project" value="UniProtKB-ARBA"/>
</dbReference>
<dbReference type="InterPro" id="IPR001309">
    <property type="entry name" value="Pept_C14_p20"/>
</dbReference>
<evidence type="ECO:0000256" key="5">
    <source>
        <dbReference type="ARBA" id="ARBA00022807"/>
    </source>
</evidence>
<comment type="similarity">
    <text evidence="1 7">Belongs to the peptidase C14A family.</text>
</comment>
<dbReference type="OrthoDB" id="6116485at2759"/>